<comment type="caution">
    <text evidence="1">The sequence shown here is derived from an EMBL/GenBank/DDBJ whole genome shotgun (WGS) entry which is preliminary data.</text>
</comment>
<accession>A0A3L8P3N8</accession>
<protein>
    <submittedName>
        <fullName evidence="1">Uncharacterized protein</fullName>
    </submittedName>
</protein>
<organism evidence="1 2">
    <name type="scientific">Nocardioides mangrovicus</name>
    <dbReference type="NCBI Taxonomy" id="2478913"/>
    <lineage>
        <taxon>Bacteria</taxon>
        <taxon>Bacillati</taxon>
        <taxon>Actinomycetota</taxon>
        <taxon>Actinomycetes</taxon>
        <taxon>Propionibacteriales</taxon>
        <taxon>Nocardioidaceae</taxon>
        <taxon>Nocardioides</taxon>
    </lineage>
</organism>
<dbReference type="EMBL" id="RDBE01000006">
    <property type="protein sequence ID" value="RLV49875.1"/>
    <property type="molecule type" value="Genomic_DNA"/>
</dbReference>
<proteinExistence type="predicted"/>
<name>A0A3L8P3N8_9ACTN</name>
<dbReference type="OrthoDB" id="3779069at2"/>
<gene>
    <name evidence="1" type="ORF">D9V37_08285</name>
</gene>
<reference evidence="1 2" key="1">
    <citation type="submission" date="2018-10" db="EMBL/GenBank/DDBJ databases">
        <title>Marmoricola sp. 4Q3S-7 whole genome shotgun sequence.</title>
        <authorList>
            <person name="Li F."/>
        </authorList>
    </citation>
    <scope>NUCLEOTIDE SEQUENCE [LARGE SCALE GENOMIC DNA]</scope>
    <source>
        <strain evidence="1 2">4Q3S-7</strain>
    </source>
</reference>
<keyword evidence="2" id="KW-1185">Reference proteome</keyword>
<sequence>MRRPHQLVATVLVEPAALRDLELELMSSDLWVWPVATSAVSVDGERHAFQVRHRMVEAKRGEWDCAAAWTPVFVAFGASWYDGEEPLPWAAHVALWQVLAEHADRVRHGKRLIGVPHLGVPHDQVRQAK</sequence>
<dbReference type="AlphaFoldDB" id="A0A3L8P3N8"/>
<dbReference type="Proteomes" id="UP000281708">
    <property type="component" value="Unassembled WGS sequence"/>
</dbReference>
<evidence type="ECO:0000313" key="1">
    <source>
        <dbReference type="EMBL" id="RLV49875.1"/>
    </source>
</evidence>
<dbReference type="RefSeq" id="WP_121805639.1">
    <property type="nucleotide sequence ID" value="NZ_RDBE01000006.1"/>
</dbReference>
<evidence type="ECO:0000313" key="2">
    <source>
        <dbReference type="Proteomes" id="UP000281708"/>
    </source>
</evidence>